<dbReference type="InterPro" id="IPR011990">
    <property type="entry name" value="TPR-like_helical_dom_sf"/>
</dbReference>
<dbReference type="RefSeq" id="WP_177231420.1">
    <property type="nucleotide sequence ID" value="NZ_FOEF01000007.1"/>
</dbReference>
<evidence type="ECO:0000256" key="7">
    <source>
        <dbReference type="SAM" id="Coils"/>
    </source>
</evidence>
<dbReference type="Proteomes" id="UP000198582">
    <property type="component" value="Unassembled WGS sequence"/>
</dbReference>
<dbReference type="SUPFAM" id="SSF46894">
    <property type="entry name" value="C-terminal effector domain of the bipartite response regulators"/>
    <property type="match status" value="1"/>
</dbReference>
<name>A0A1H8XGX8_9PSEU</name>
<keyword evidence="10" id="KW-1185">Reference proteome</keyword>
<dbReference type="AlphaFoldDB" id="A0A1H8XGX8"/>
<dbReference type="SMART" id="SM00862">
    <property type="entry name" value="Trans_reg_C"/>
    <property type="match status" value="1"/>
</dbReference>
<evidence type="ECO:0000256" key="1">
    <source>
        <dbReference type="ARBA" id="ARBA00005820"/>
    </source>
</evidence>
<reference evidence="9 10" key="1">
    <citation type="submission" date="2016-10" db="EMBL/GenBank/DDBJ databases">
        <authorList>
            <person name="de Groot N.N."/>
        </authorList>
    </citation>
    <scope>NUCLEOTIDE SEQUENCE [LARGE SCALE GENOMIC DNA]</scope>
    <source>
        <strain evidence="9 10">DSM 44993</strain>
    </source>
</reference>
<dbReference type="PROSITE" id="PS50005">
    <property type="entry name" value="TPR"/>
    <property type="match status" value="1"/>
</dbReference>
<dbReference type="Gene3D" id="3.40.50.300">
    <property type="entry name" value="P-loop containing nucleotide triphosphate hydrolases"/>
    <property type="match status" value="1"/>
</dbReference>
<dbReference type="InterPro" id="IPR027417">
    <property type="entry name" value="P-loop_NTPase"/>
</dbReference>
<keyword evidence="2" id="KW-0805">Transcription regulation</keyword>
<feature type="coiled-coil region" evidence="7">
    <location>
        <begin position="907"/>
        <end position="934"/>
    </location>
</feature>
<dbReference type="InterPro" id="IPR016032">
    <property type="entry name" value="Sig_transdc_resp-reg_C-effctor"/>
</dbReference>
<dbReference type="InterPro" id="IPR005158">
    <property type="entry name" value="BTAD"/>
</dbReference>
<dbReference type="PRINTS" id="PR00364">
    <property type="entry name" value="DISEASERSIST"/>
</dbReference>
<keyword evidence="3 6" id="KW-0238">DNA-binding</keyword>
<dbReference type="SUPFAM" id="SSF48452">
    <property type="entry name" value="TPR-like"/>
    <property type="match status" value="2"/>
</dbReference>
<evidence type="ECO:0000313" key="10">
    <source>
        <dbReference type="Proteomes" id="UP000198582"/>
    </source>
</evidence>
<dbReference type="GO" id="GO:0006355">
    <property type="term" value="P:regulation of DNA-templated transcription"/>
    <property type="evidence" value="ECO:0007669"/>
    <property type="project" value="InterPro"/>
</dbReference>
<dbReference type="PROSITE" id="PS51755">
    <property type="entry name" value="OMPR_PHOB"/>
    <property type="match status" value="1"/>
</dbReference>
<keyword evidence="5" id="KW-0802">TPR repeat</keyword>
<dbReference type="SMART" id="SM01043">
    <property type="entry name" value="BTAD"/>
    <property type="match status" value="1"/>
</dbReference>
<dbReference type="CDD" id="cd15831">
    <property type="entry name" value="BTAD"/>
    <property type="match status" value="1"/>
</dbReference>
<dbReference type="SMART" id="SM00028">
    <property type="entry name" value="TPR"/>
    <property type="match status" value="6"/>
</dbReference>
<evidence type="ECO:0000313" key="9">
    <source>
        <dbReference type="EMBL" id="SEP39092.1"/>
    </source>
</evidence>
<dbReference type="InterPro" id="IPR051677">
    <property type="entry name" value="AfsR-DnrI-RedD_regulator"/>
</dbReference>
<feature type="domain" description="OmpR/PhoB-type" evidence="8">
    <location>
        <begin position="1"/>
        <end position="96"/>
    </location>
</feature>
<dbReference type="GO" id="GO:0003677">
    <property type="term" value="F:DNA binding"/>
    <property type="evidence" value="ECO:0007669"/>
    <property type="project" value="UniProtKB-UniRule"/>
</dbReference>
<dbReference type="SUPFAM" id="SSF52540">
    <property type="entry name" value="P-loop containing nucleoside triphosphate hydrolases"/>
    <property type="match status" value="1"/>
</dbReference>
<feature type="DNA-binding region" description="OmpR/PhoB-type" evidence="6">
    <location>
        <begin position="1"/>
        <end position="96"/>
    </location>
</feature>
<gene>
    <name evidence="9" type="ORF">SAMN04489732_107222</name>
</gene>
<evidence type="ECO:0000256" key="4">
    <source>
        <dbReference type="ARBA" id="ARBA00023163"/>
    </source>
</evidence>
<keyword evidence="4" id="KW-0804">Transcription</keyword>
<comment type="similarity">
    <text evidence="1">Belongs to the AfsR/DnrI/RedD regulatory family.</text>
</comment>
<dbReference type="GO" id="GO:0043531">
    <property type="term" value="F:ADP binding"/>
    <property type="evidence" value="ECO:0007669"/>
    <property type="project" value="InterPro"/>
</dbReference>
<dbReference type="InterPro" id="IPR001867">
    <property type="entry name" value="OmpR/PhoB-type_DNA-bd"/>
</dbReference>
<evidence type="ECO:0000259" key="8">
    <source>
        <dbReference type="PROSITE" id="PS51755"/>
    </source>
</evidence>
<accession>A0A1H8XGX8</accession>
<dbReference type="InterPro" id="IPR036388">
    <property type="entry name" value="WH-like_DNA-bd_sf"/>
</dbReference>
<feature type="repeat" description="TPR" evidence="5">
    <location>
        <begin position="731"/>
        <end position="764"/>
    </location>
</feature>
<dbReference type="Gene3D" id="1.10.10.10">
    <property type="entry name" value="Winged helix-like DNA-binding domain superfamily/Winged helix DNA-binding domain"/>
    <property type="match status" value="2"/>
</dbReference>
<keyword evidence="7" id="KW-0175">Coiled coil</keyword>
<organism evidence="9 10">
    <name type="scientific">Amycolatopsis saalfeldensis</name>
    <dbReference type="NCBI Taxonomy" id="394193"/>
    <lineage>
        <taxon>Bacteria</taxon>
        <taxon>Bacillati</taxon>
        <taxon>Actinomycetota</taxon>
        <taxon>Actinomycetes</taxon>
        <taxon>Pseudonocardiales</taxon>
        <taxon>Pseudonocardiaceae</taxon>
        <taxon>Amycolatopsis</taxon>
    </lineage>
</organism>
<dbReference type="Gene3D" id="1.25.40.10">
    <property type="entry name" value="Tetratricopeptide repeat domain"/>
    <property type="match status" value="3"/>
</dbReference>
<dbReference type="Pfam" id="PF03704">
    <property type="entry name" value="BTAD"/>
    <property type="match status" value="1"/>
</dbReference>
<evidence type="ECO:0000256" key="6">
    <source>
        <dbReference type="PROSITE-ProRule" id="PRU01091"/>
    </source>
</evidence>
<dbReference type="PANTHER" id="PTHR35807">
    <property type="entry name" value="TRANSCRIPTIONAL REGULATOR REDD-RELATED"/>
    <property type="match status" value="1"/>
</dbReference>
<dbReference type="EMBL" id="FOEF01000007">
    <property type="protein sequence ID" value="SEP39092.1"/>
    <property type="molecule type" value="Genomic_DNA"/>
</dbReference>
<evidence type="ECO:0000256" key="5">
    <source>
        <dbReference type="PROSITE-ProRule" id="PRU00339"/>
    </source>
</evidence>
<dbReference type="GO" id="GO:0000160">
    <property type="term" value="P:phosphorelay signal transduction system"/>
    <property type="evidence" value="ECO:0007669"/>
    <property type="project" value="InterPro"/>
</dbReference>
<dbReference type="InterPro" id="IPR019734">
    <property type="entry name" value="TPR_rpt"/>
</dbReference>
<evidence type="ECO:0000256" key="3">
    <source>
        <dbReference type="ARBA" id="ARBA00023125"/>
    </source>
</evidence>
<sequence>MEFGLLGSLQVRGTLGGISPRPSRQSVLLVTLLSRANSPVSIGELVEAAWGENPPAAENAAVHTTISRLRQMLSVSVDPAGYDRIVTDTMGYSIRVLDGELDASVFRGLVAEGRASLESGRGAEAVVTLERALDLWRGSTAASGMSGWFVESLRAPLDDLRLSATEDLARARLMTGQADAVAEELRGLVARHPFRERLWEHLMLALYRTGRQSEALDAFHEARRTLVDQLGIEPGPELCGLYRRILDNDAALLDVSTADPGAPVTTRPVPRQLPADVVNFVGRERELDRLDGLTAGRAAADDGGPMAFVVDGGAGIGKTALAVRWAHRARSRFEDGDLYVNLHGFDATGAPTDPFEALDQLLRALHISPQEIPRGLEERAALYRTALADRRMIVVLDNAADAEQVRPLLPGSSSCAVIVTSRKRLSGLVAREGAVRLTLGELGSDDAAALVRRISGPARSDVSGEPLDTLIGLCCRIPLALRVAAERLTLRRHGTLADLVDEIGSRQSALATLTLPEDATSSVRTVFSWSYSMLGPASRRMFRLLGLFPGEHTSVPAAAALAGVSVGEALDLLESLVSVHLLEEVADRRYRLHDLLRDYAREQAELDPADTDPDRALTRLACWYLSTARNAAMAILPPSRPRRAVPVRQEPGIEPLTFGSYRQALDWCEAERVTLIAVADHCVRHELHDLASQLPAALWGFFQVRGYTGDWITTHQRALGSARAMGPAVEAPALCNLGTAYLEAYQFDRAVEYHQRALALGTELGDVWVTGVSTANLGEGNRRAGRYELARTYFEKAVSLGQATGNTWLHAFSLTSLATVSNAMGEHDEAIGMYHRTLVIHREHGDRYQEARCLQGLGDAYRSSANPREAKDCYLRALVLCQEMGNGLDTARITYSLAEIELELGQQAEAEAHFEAANELAAQLEESHRALLRDRFREHREQPDSRGSQG</sequence>
<dbReference type="Pfam" id="PF13424">
    <property type="entry name" value="TPR_12"/>
    <property type="match status" value="2"/>
</dbReference>
<proteinExistence type="inferred from homology"/>
<dbReference type="STRING" id="394193.SAMN04489732_107222"/>
<dbReference type="PANTHER" id="PTHR35807:SF1">
    <property type="entry name" value="TRANSCRIPTIONAL REGULATOR REDD"/>
    <property type="match status" value="1"/>
</dbReference>
<dbReference type="Pfam" id="PF00486">
    <property type="entry name" value="Trans_reg_C"/>
    <property type="match status" value="1"/>
</dbReference>
<protein>
    <submittedName>
        <fullName evidence="9">DNA-binding transcriptional activator of the SARP family</fullName>
    </submittedName>
</protein>
<evidence type="ECO:0000256" key="2">
    <source>
        <dbReference type="ARBA" id="ARBA00023015"/>
    </source>
</evidence>